<dbReference type="InterPro" id="IPR029063">
    <property type="entry name" value="SAM-dependent_MTases_sf"/>
</dbReference>
<gene>
    <name evidence="4" type="primary">pcm</name>
    <name evidence="4" type="ORF">NCTC10296_01153</name>
</gene>
<evidence type="ECO:0000313" key="4">
    <source>
        <dbReference type="EMBL" id="VEF00999.1"/>
    </source>
</evidence>
<sequence>MDFQKARFNMVEQQIRPWDVLDFDVLDALDAIPREEFVTEEQKPYAYADVCLPLPNGGKMLEPRIVARLIQGLALKKTDNVLEIGTGSGYATALLATLAGQVVSIDMDAAQQTLAKAALDKVGLTNIIYQNGDGLAGQVGGAPFDAIYVGGSVPDVPEVLKSQLKDGGRLVIITGGSPVQHALQITRNGDEYTSVTLFDTSVAGLQAPTVAKPSKFHF</sequence>
<dbReference type="GO" id="GO:0005737">
    <property type="term" value="C:cytoplasm"/>
    <property type="evidence" value="ECO:0007669"/>
    <property type="project" value="TreeGrafter"/>
</dbReference>
<dbReference type="OrthoDB" id="9810066at2"/>
<dbReference type="PANTHER" id="PTHR11579:SF18">
    <property type="entry name" value="PROTEIN-L-ISOASPARTATE O-METHYLTRANSFERASE"/>
    <property type="match status" value="1"/>
</dbReference>
<keyword evidence="4" id="KW-0808">Transferase</keyword>
<protein>
    <recommendedName>
        <fullName evidence="2">Protein-L-isoaspartate O-methyltransferase</fullName>
    </recommendedName>
    <alternativeName>
        <fullName evidence="3">Protein L-isoaspartyl methyltransferase</fullName>
    </alternativeName>
</protein>
<evidence type="ECO:0000256" key="3">
    <source>
        <dbReference type="ARBA" id="ARBA00030757"/>
    </source>
</evidence>
<comment type="similarity">
    <text evidence="1">Belongs to the methyltransferase superfamily. L-isoaspartyl/D-aspartyl protein methyltransferase family.</text>
</comment>
<dbReference type="Pfam" id="PF01135">
    <property type="entry name" value="PCMT"/>
    <property type="match status" value="1"/>
</dbReference>
<proteinExistence type="inferred from homology"/>
<evidence type="ECO:0000313" key="5">
    <source>
        <dbReference type="Proteomes" id="UP000279284"/>
    </source>
</evidence>
<dbReference type="KEGG" id="nci:NCTC10296_01153"/>
<dbReference type="Proteomes" id="UP000279284">
    <property type="component" value="Chromosome"/>
</dbReference>
<dbReference type="STRING" id="493.BWD07_01880"/>
<keyword evidence="5" id="KW-1185">Reference proteome</keyword>
<dbReference type="GO" id="GO:0032259">
    <property type="term" value="P:methylation"/>
    <property type="evidence" value="ECO:0007669"/>
    <property type="project" value="UniProtKB-KW"/>
</dbReference>
<name>A0A1X3D004_9NEIS</name>
<dbReference type="PANTHER" id="PTHR11579">
    <property type="entry name" value="PROTEIN-L-ISOASPARTATE O-METHYLTRANSFERASE"/>
    <property type="match status" value="1"/>
</dbReference>
<evidence type="ECO:0000256" key="2">
    <source>
        <dbReference type="ARBA" id="ARBA00013346"/>
    </source>
</evidence>
<evidence type="ECO:0000256" key="1">
    <source>
        <dbReference type="ARBA" id="ARBA00005369"/>
    </source>
</evidence>
<keyword evidence="4" id="KW-0489">Methyltransferase</keyword>
<dbReference type="AlphaFoldDB" id="A0A1X3D004"/>
<dbReference type="SUPFAM" id="SSF53335">
    <property type="entry name" value="S-adenosyl-L-methionine-dependent methyltransferases"/>
    <property type="match status" value="1"/>
</dbReference>
<organism evidence="4 5">
    <name type="scientific">Neisseria canis</name>
    <dbReference type="NCBI Taxonomy" id="493"/>
    <lineage>
        <taxon>Bacteria</taxon>
        <taxon>Pseudomonadati</taxon>
        <taxon>Pseudomonadota</taxon>
        <taxon>Betaproteobacteria</taxon>
        <taxon>Neisseriales</taxon>
        <taxon>Neisseriaceae</taxon>
        <taxon>Neisseria</taxon>
    </lineage>
</organism>
<dbReference type="CDD" id="cd02440">
    <property type="entry name" value="AdoMet_MTases"/>
    <property type="match status" value="1"/>
</dbReference>
<accession>A0A1X3D004</accession>
<dbReference type="Gene3D" id="3.40.50.150">
    <property type="entry name" value="Vaccinia Virus protein VP39"/>
    <property type="match status" value="1"/>
</dbReference>
<dbReference type="RefSeq" id="WP_085415685.1">
    <property type="nucleotide sequence ID" value="NZ_CAUJPY010000022.1"/>
</dbReference>
<reference evidence="4 5" key="1">
    <citation type="submission" date="2018-12" db="EMBL/GenBank/DDBJ databases">
        <authorList>
            <consortium name="Pathogen Informatics"/>
        </authorList>
    </citation>
    <scope>NUCLEOTIDE SEQUENCE [LARGE SCALE GENOMIC DNA]</scope>
    <source>
        <strain evidence="4 5">NCTC10296</strain>
    </source>
</reference>
<dbReference type="GO" id="GO:0004719">
    <property type="term" value="F:protein-L-isoaspartate (D-aspartate) O-methyltransferase activity"/>
    <property type="evidence" value="ECO:0007669"/>
    <property type="project" value="InterPro"/>
</dbReference>
<dbReference type="EMBL" id="LR134313">
    <property type="protein sequence ID" value="VEF00999.1"/>
    <property type="molecule type" value="Genomic_DNA"/>
</dbReference>
<dbReference type="InterPro" id="IPR000682">
    <property type="entry name" value="PCMT"/>
</dbReference>